<evidence type="ECO:0000313" key="1">
    <source>
        <dbReference type="EMBL" id="PQM29950.1"/>
    </source>
</evidence>
<reference evidence="1 2" key="1">
    <citation type="journal article" date="2015" name="MBio">
        <title>Genome sequence of the Drosophila melanogaster male-killing Spiroplasma strain MSRO endosymbiont.</title>
        <authorList>
            <person name="Paredes J.C."/>
            <person name="Herren J.K."/>
            <person name="Schupfer F."/>
            <person name="Marin R."/>
            <person name="Claverol S."/>
            <person name="Kuo C.H."/>
            <person name="Lemaitre B."/>
            <person name="Beven L."/>
        </authorList>
    </citation>
    <scope>NUCLEOTIDE SEQUENCE [LARGE SCALE GENOMIC DNA]</scope>
    <source>
        <strain evidence="1 2">MSRO</strain>
    </source>
</reference>
<protein>
    <submittedName>
        <fullName evidence="1">Uncharacterized protein</fullName>
    </submittedName>
</protein>
<dbReference type="EMBL" id="JTLV02000006">
    <property type="protein sequence ID" value="PQM29950.1"/>
    <property type="molecule type" value="Genomic_DNA"/>
</dbReference>
<accession>A0A2P6F931</accession>
<organism evidence="1 2">
    <name type="scientific">Spiroplasma poulsonii</name>
    <dbReference type="NCBI Taxonomy" id="2138"/>
    <lineage>
        <taxon>Bacteria</taxon>
        <taxon>Bacillati</taxon>
        <taxon>Mycoplasmatota</taxon>
        <taxon>Mollicutes</taxon>
        <taxon>Entomoplasmatales</taxon>
        <taxon>Spiroplasmataceae</taxon>
        <taxon>Spiroplasma</taxon>
    </lineage>
</organism>
<dbReference type="RefSeq" id="WP_105629232.1">
    <property type="nucleotide sequence ID" value="NZ_JTLV02000006.1"/>
</dbReference>
<comment type="caution">
    <text evidence="1">The sequence shown here is derived from an EMBL/GenBank/DDBJ whole genome shotgun (WGS) entry which is preliminary data.</text>
</comment>
<dbReference type="Proteomes" id="UP000031565">
    <property type="component" value="Unassembled WGS sequence"/>
</dbReference>
<keyword evidence="2" id="KW-1185">Reference proteome</keyword>
<evidence type="ECO:0000313" key="2">
    <source>
        <dbReference type="Proteomes" id="UP000031565"/>
    </source>
</evidence>
<name>A0A2P6F931_9MOLU</name>
<dbReference type="AlphaFoldDB" id="A0A2P6F931"/>
<gene>
    <name evidence="1" type="ORF">SMSRO_SF028330</name>
</gene>
<proteinExistence type="predicted"/>
<sequence length="116" mass="13812">MGVIELDNIPEYIRKNSKLTNFVNKLLILITSYYDINDNIEIMVLGDGAPWIKNIAKVIQEYFPKNKVHYTIDNFILQVDLKNYIRFKIKIKKIEKLIIKPLIIFIMQNMKNYYNA</sequence>